<keyword evidence="15" id="KW-0594">Phospholipid biosynthesis</keyword>
<feature type="transmembrane region" description="Helical" evidence="20">
    <location>
        <begin position="125"/>
        <end position="143"/>
    </location>
</feature>
<dbReference type="Gene3D" id="1.20.120.1760">
    <property type="match status" value="1"/>
</dbReference>
<organism evidence="21 22">
    <name type="scientific">Candidatus Xianfuyuplasma coldseepsis</name>
    <dbReference type="NCBI Taxonomy" id="2782163"/>
    <lineage>
        <taxon>Bacteria</taxon>
        <taxon>Bacillati</taxon>
        <taxon>Mycoplasmatota</taxon>
        <taxon>Mollicutes</taxon>
        <taxon>Candidatus Izemoplasmatales</taxon>
        <taxon>Candidatus Izemoplasmataceae</taxon>
        <taxon>Candidatus Xianfuyuplasma</taxon>
    </lineage>
</organism>
<evidence type="ECO:0000256" key="18">
    <source>
        <dbReference type="NCBIfam" id="TIGR00560"/>
    </source>
</evidence>
<dbReference type="EC" id="2.7.8.5" evidence="6 18"/>
<name>A0A7L7KSE3_9MOLU</name>
<dbReference type="PANTHER" id="PTHR14269">
    <property type="entry name" value="CDP-DIACYLGLYCEROL--GLYCEROL-3-PHOSPHATE 3-PHOSPHATIDYLTRANSFERASE-RELATED"/>
    <property type="match status" value="1"/>
</dbReference>
<evidence type="ECO:0000256" key="11">
    <source>
        <dbReference type="ARBA" id="ARBA00022692"/>
    </source>
</evidence>
<keyword evidence="22" id="KW-1185">Reference proteome</keyword>
<dbReference type="Proteomes" id="UP000514720">
    <property type="component" value="Chromosome"/>
</dbReference>
<protein>
    <recommendedName>
        <fullName evidence="7 18">CDP-diacylglycerol--glycerol-3-phosphate 3-phosphatidyltransferase</fullName>
        <ecNumber evidence="6 18">2.7.8.5</ecNumber>
    </recommendedName>
</protein>
<keyword evidence="16" id="KW-1208">Phospholipid metabolism</keyword>
<keyword evidence="12 20" id="KW-1133">Transmembrane helix</keyword>
<comment type="pathway">
    <text evidence="3">Phospholipid metabolism; phosphatidylglycerol biosynthesis; phosphatidylglycerol from CDP-diacylglycerol: step 1/2.</text>
</comment>
<evidence type="ECO:0000256" key="13">
    <source>
        <dbReference type="ARBA" id="ARBA00023098"/>
    </source>
</evidence>
<evidence type="ECO:0000256" key="10">
    <source>
        <dbReference type="ARBA" id="ARBA00022679"/>
    </source>
</evidence>
<comment type="function">
    <text evidence="1">This protein catalyzes the committed step to the synthesis of the acidic phospholipids.</text>
</comment>
<feature type="transmembrane region" description="Helical" evidence="20">
    <location>
        <begin position="6"/>
        <end position="25"/>
    </location>
</feature>
<evidence type="ECO:0000256" key="2">
    <source>
        <dbReference type="ARBA" id="ARBA00004651"/>
    </source>
</evidence>
<dbReference type="KEGG" id="xcl:G4Z02_07740"/>
<keyword evidence="9" id="KW-0444">Lipid biosynthesis</keyword>
<keyword evidence="10 19" id="KW-0808">Transferase</keyword>
<dbReference type="InterPro" id="IPR000462">
    <property type="entry name" value="CDP-OH_P_trans"/>
</dbReference>
<evidence type="ECO:0000256" key="12">
    <source>
        <dbReference type="ARBA" id="ARBA00022989"/>
    </source>
</evidence>
<evidence type="ECO:0000256" key="19">
    <source>
        <dbReference type="RuleBase" id="RU003750"/>
    </source>
</evidence>
<dbReference type="InterPro" id="IPR004570">
    <property type="entry name" value="Phosphatidylglycerol_P_synth"/>
</dbReference>
<evidence type="ECO:0000256" key="7">
    <source>
        <dbReference type="ARBA" id="ARBA00014944"/>
    </source>
</evidence>
<evidence type="ECO:0000256" key="14">
    <source>
        <dbReference type="ARBA" id="ARBA00023136"/>
    </source>
</evidence>
<reference evidence="21 22" key="1">
    <citation type="submission" date="2020-02" db="EMBL/GenBank/DDBJ databases">
        <authorList>
            <person name="Zheng R.K."/>
            <person name="Sun C.M."/>
        </authorList>
    </citation>
    <scope>NUCLEOTIDE SEQUENCE [LARGE SCALE GENOMIC DNA]</scope>
    <source>
        <strain evidence="22">zrk13</strain>
    </source>
</reference>
<dbReference type="AlphaFoldDB" id="A0A7L7KSE3"/>
<accession>A0A7L7KSE3</accession>
<feature type="transmembrane region" description="Helical" evidence="20">
    <location>
        <begin position="73"/>
        <end position="97"/>
    </location>
</feature>
<evidence type="ECO:0000256" key="3">
    <source>
        <dbReference type="ARBA" id="ARBA00005042"/>
    </source>
</evidence>
<evidence type="ECO:0000256" key="17">
    <source>
        <dbReference type="ARBA" id="ARBA00048586"/>
    </source>
</evidence>
<evidence type="ECO:0000256" key="6">
    <source>
        <dbReference type="ARBA" id="ARBA00013170"/>
    </source>
</evidence>
<proteinExistence type="inferred from homology"/>
<comment type="similarity">
    <text evidence="5 19">Belongs to the CDP-alcohol phosphatidyltransferase class-I family.</text>
</comment>
<dbReference type="InterPro" id="IPR050324">
    <property type="entry name" value="CDP-alcohol_PTase-I"/>
</dbReference>
<comment type="subcellular location">
    <subcellularLocation>
        <location evidence="2">Cell membrane</location>
        <topology evidence="2">Multi-pass membrane protein</topology>
    </subcellularLocation>
</comment>
<evidence type="ECO:0000256" key="8">
    <source>
        <dbReference type="ARBA" id="ARBA00022475"/>
    </source>
</evidence>
<evidence type="ECO:0000256" key="1">
    <source>
        <dbReference type="ARBA" id="ARBA00003973"/>
    </source>
</evidence>
<comment type="pathway">
    <text evidence="4">Lipid metabolism.</text>
</comment>
<keyword evidence="8" id="KW-1003">Cell membrane</keyword>
<dbReference type="NCBIfam" id="TIGR00560">
    <property type="entry name" value="pgsA"/>
    <property type="match status" value="1"/>
</dbReference>
<sequence length="180" mass="20175">MNLPNKLSLFRVVIIPLFVLVYYLIPSLEWMDYVLAPLFIIASLTDFLDGYIARKNNLVTVFGKFIDPLADKLLVMAALIILNAMQLLPYWVTIIILSREFIVTGIRLVAVGDGKVIAASKLGKYKTASTMVGIVLMLLIPYWPIFGDVGLWIVYVGCALTVISGIDYFVKNKHIIMQSM</sequence>
<dbReference type="GO" id="GO:0008444">
    <property type="term" value="F:CDP-diacylglycerol-glycerol-3-phosphate 3-phosphatidyltransferase activity"/>
    <property type="evidence" value="ECO:0007669"/>
    <property type="project" value="UniProtKB-UniRule"/>
</dbReference>
<dbReference type="Pfam" id="PF01066">
    <property type="entry name" value="CDP-OH_P_transf"/>
    <property type="match status" value="1"/>
</dbReference>
<evidence type="ECO:0000313" key="22">
    <source>
        <dbReference type="Proteomes" id="UP000514720"/>
    </source>
</evidence>
<dbReference type="GO" id="GO:0005886">
    <property type="term" value="C:plasma membrane"/>
    <property type="evidence" value="ECO:0007669"/>
    <property type="project" value="UniProtKB-SubCell"/>
</dbReference>
<dbReference type="UniPathway" id="UPA00084">
    <property type="reaction ID" value="UER00503"/>
</dbReference>
<evidence type="ECO:0000256" key="9">
    <source>
        <dbReference type="ARBA" id="ARBA00022516"/>
    </source>
</evidence>
<keyword evidence="11 20" id="KW-0812">Transmembrane</keyword>
<gene>
    <name evidence="21" type="primary">pgsA</name>
    <name evidence="21" type="ORF">G4Z02_07740</name>
</gene>
<dbReference type="RefSeq" id="WP_258877440.1">
    <property type="nucleotide sequence ID" value="NZ_CP048914.1"/>
</dbReference>
<evidence type="ECO:0000256" key="20">
    <source>
        <dbReference type="SAM" id="Phobius"/>
    </source>
</evidence>
<dbReference type="FunFam" id="1.20.120.1760:FF:000004">
    <property type="entry name" value="CDP-diacylglycerol--glycerol-3-phosphate 3-phosphatidyltransferase"/>
    <property type="match status" value="1"/>
</dbReference>
<feature type="transmembrane region" description="Helical" evidence="20">
    <location>
        <begin position="149"/>
        <end position="170"/>
    </location>
</feature>
<evidence type="ECO:0000256" key="5">
    <source>
        <dbReference type="ARBA" id="ARBA00010441"/>
    </source>
</evidence>
<dbReference type="InterPro" id="IPR043130">
    <property type="entry name" value="CDP-OH_PTrfase_TM_dom"/>
</dbReference>
<dbReference type="PANTHER" id="PTHR14269:SF62">
    <property type="entry name" value="CDP-DIACYLGLYCEROL--GLYCEROL-3-PHOSPHATE 3-PHOSPHATIDYLTRANSFERASE 1, CHLOROPLASTIC"/>
    <property type="match status" value="1"/>
</dbReference>
<dbReference type="GO" id="GO:0006655">
    <property type="term" value="P:phosphatidylglycerol biosynthetic process"/>
    <property type="evidence" value="ECO:0007669"/>
    <property type="project" value="UniProtKB-UniPathway"/>
</dbReference>
<dbReference type="PROSITE" id="PS00379">
    <property type="entry name" value="CDP_ALCOHOL_P_TRANSF"/>
    <property type="match status" value="1"/>
</dbReference>
<evidence type="ECO:0000313" key="21">
    <source>
        <dbReference type="EMBL" id="QMS85637.1"/>
    </source>
</evidence>
<evidence type="ECO:0000256" key="16">
    <source>
        <dbReference type="ARBA" id="ARBA00023264"/>
    </source>
</evidence>
<keyword evidence="14 20" id="KW-0472">Membrane</keyword>
<comment type="catalytic activity">
    <reaction evidence="17">
        <text>a CDP-1,2-diacyl-sn-glycerol + sn-glycerol 3-phosphate = a 1,2-diacyl-sn-glycero-3-phospho-(1'-sn-glycero-3'-phosphate) + CMP + H(+)</text>
        <dbReference type="Rhea" id="RHEA:12593"/>
        <dbReference type="ChEBI" id="CHEBI:15378"/>
        <dbReference type="ChEBI" id="CHEBI:57597"/>
        <dbReference type="ChEBI" id="CHEBI:58332"/>
        <dbReference type="ChEBI" id="CHEBI:60110"/>
        <dbReference type="ChEBI" id="CHEBI:60377"/>
        <dbReference type="EC" id="2.7.8.5"/>
    </reaction>
</comment>
<dbReference type="PIRSF" id="PIRSF000847">
    <property type="entry name" value="Phos_ph_gly_syn"/>
    <property type="match status" value="1"/>
</dbReference>
<keyword evidence="13" id="KW-0443">Lipid metabolism</keyword>
<dbReference type="EMBL" id="CP048914">
    <property type="protein sequence ID" value="QMS85637.1"/>
    <property type="molecule type" value="Genomic_DNA"/>
</dbReference>
<dbReference type="InterPro" id="IPR048254">
    <property type="entry name" value="CDP_ALCOHOL_P_TRANSF_CS"/>
</dbReference>
<evidence type="ECO:0000256" key="15">
    <source>
        <dbReference type="ARBA" id="ARBA00023209"/>
    </source>
</evidence>
<evidence type="ECO:0000256" key="4">
    <source>
        <dbReference type="ARBA" id="ARBA00005189"/>
    </source>
</evidence>